<dbReference type="NCBIfam" id="TIGR01083">
    <property type="entry name" value="nth"/>
    <property type="match status" value="1"/>
</dbReference>
<comment type="catalytic activity">
    <reaction evidence="12">
        <text>2'-deoxyribonucleotide-(2'-deoxyribose 5'-phosphate)-2'-deoxyribonucleotide-DNA = a 3'-end 2'-deoxyribonucleotide-(2,3-dehydro-2,3-deoxyribose 5'-phosphate)-DNA + a 5'-end 5'-phospho-2'-deoxyribonucleoside-DNA + H(+)</text>
        <dbReference type="Rhea" id="RHEA:66592"/>
        <dbReference type="Rhea" id="RHEA-COMP:13180"/>
        <dbReference type="Rhea" id="RHEA-COMP:16897"/>
        <dbReference type="Rhea" id="RHEA-COMP:17067"/>
        <dbReference type="ChEBI" id="CHEBI:15378"/>
        <dbReference type="ChEBI" id="CHEBI:136412"/>
        <dbReference type="ChEBI" id="CHEBI:157695"/>
        <dbReference type="ChEBI" id="CHEBI:167181"/>
        <dbReference type="EC" id="4.2.99.18"/>
    </reaction>
</comment>
<evidence type="ECO:0000256" key="12">
    <source>
        <dbReference type="HAMAP-Rule" id="MF_00942"/>
    </source>
</evidence>
<dbReference type="eggNOG" id="COG0177">
    <property type="taxonomic scope" value="Bacteria"/>
</dbReference>
<keyword evidence="11 12" id="KW-0326">Glycosidase</keyword>
<dbReference type="OrthoDB" id="9800977at2"/>
<keyword evidence="9 12" id="KW-0234">DNA repair</keyword>
<feature type="binding site" evidence="12">
    <location>
        <position position="208"/>
    </location>
    <ligand>
        <name>[4Fe-4S] cluster</name>
        <dbReference type="ChEBI" id="CHEBI:49883"/>
    </ligand>
</feature>
<dbReference type="Proteomes" id="UP000006860">
    <property type="component" value="Chromosome"/>
</dbReference>
<dbReference type="InterPro" id="IPR023170">
    <property type="entry name" value="HhH_base_excis_C"/>
</dbReference>
<dbReference type="GO" id="GO:0140078">
    <property type="term" value="F:class I DNA-(apurinic or apyrimidinic site) endonuclease activity"/>
    <property type="evidence" value="ECO:0007669"/>
    <property type="project" value="UniProtKB-EC"/>
</dbReference>
<evidence type="ECO:0000313" key="14">
    <source>
        <dbReference type="EMBL" id="ADY61600.1"/>
    </source>
</evidence>
<dbReference type="FunFam" id="1.10.1670.10:FF:000001">
    <property type="entry name" value="Endonuclease III"/>
    <property type="match status" value="1"/>
</dbReference>
<keyword evidence="4 12" id="KW-0227">DNA damage</keyword>
<name>F0SGJ5_RUBBR</name>
<keyword evidence="15" id="KW-1185">Reference proteome</keyword>
<sequence length="237" mass="26344">MPQSRASRSKSASSQAEAVAAEKQRTAKILRLLKKSYPDVECALIHHNAYELLAATILSAQCTDARVNQTTPDLFAAYPDPFALAKAELADVEQIIRSLGFFRSKAKSLIGMAQGLVERHDGEVPKDLEALCKLPGVGRKTANVLLGVWYNHPSGVVVDTHVKRISRLLGLTEANQPEKIEQELMQKLPRKEWIDFSHRLIYHGRQICIARRPKCCECRLLAVCPRVGLPALPDESE</sequence>
<evidence type="ECO:0000256" key="7">
    <source>
        <dbReference type="ARBA" id="ARBA00023014"/>
    </source>
</evidence>
<keyword evidence="10 12" id="KW-0456">Lyase</keyword>
<feature type="binding site" evidence="12">
    <location>
        <position position="218"/>
    </location>
    <ligand>
        <name>[4Fe-4S] cluster</name>
        <dbReference type="ChEBI" id="CHEBI:49883"/>
    </ligand>
</feature>
<dbReference type="GO" id="GO:0006285">
    <property type="term" value="P:base-excision repair, AP site formation"/>
    <property type="evidence" value="ECO:0007669"/>
    <property type="project" value="TreeGrafter"/>
</dbReference>
<keyword evidence="14" id="KW-0255">Endonuclease</keyword>
<evidence type="ECO:0000256" key="8">
    <source>
        <dbReference type="ARBA" id="ARBA00023125"/>
    </source>
</evidence>
<dbReference type="RefSeq" id="WP_013630317.1">
    <property type="nucleotide sequence ID" value="NC_015174.1"/>
</dbReference>
<dbReference type="InterPro" id="IPR000445">
    <property type="entry name" value="HhH_motif"/>
</dbReference>
<evidence type="ECO:0000256" key="10">
    <source>
        <dbReference type="ARBA" id="ARBA00023239"/>
    </source>
</evidence>
<proteinExistence type="inferred from homology"/>
<dbReference type="Pfam" id="PF00730">
    <property type="entry name" value="HhH-GPD"/>
    <property type="match status" value="1"/>
</dbReference>
<evidence type="ECO:0000256" key="4">
    <source>
        <dbReference type="ARBA" id="ARBA00022763"/>
    </source>
</evidence>
<reference evidence="15" key="1">
    <citation type="submission" date="2011-02" db="EMBL/GenBank/DDBJ databases">
        <title>The complete genome of Planctomyces brasiliensis DSM 5305.</title>
        <authorList>
            <person name="Lucas S."/>
            <person name="Copeland A."/>
            <person name="Lapidus A."/>
            <person name="Bruce D."/>
            <person name="Goodwin L."/>
            <person name="Pitluck S."/>
            <person name="Kyrpides N."/>
            <person name="Mavromatis K."/>
            <person name="Pagani I."/>
            <person name="Ivanova N."/>
            <person name="Ovchinnikova G."/>
            <person name="Lu M."/>
            <person name="Detter J.C."/>
            <person name="Han C."/>
            <person name="Land M."/>
            <person name="Hauser L."/>
            <person name="Markowitz V."/>
            <person name="Cheng J.-F."/>
            <person name="Hugenholtz P."/>
            <person name="Woyke T."/>
            <person name="Wu D."/>
            <person name="Tindall B."/>
            <person name="Pomrenke H.G."/>
            <person name="Brambilla E."/>
            <person name="Klenk H.-P."/>
            <person name="Eisen J.A."/>
        </authorList>
    </citation>
    <scope>NUCLEOTIDE SEQUENCE [LARGE SCALE GENOMIC DNA]</scope>
    <source>
        <strain evidence="15">ATCC 49424 / DSM 5305 / JCM 21570 / NBRC 103401 / IFAM 1448</strain>
    </source>
</reference>
<dbReference type="GO" id="GO:0019104">
    <property type="term" value="F:DNA N-glycosylase activity"/>
    <property type="evidence" value="ECO:0007669"/>
    <property type="project" value="UniProtKB-UniRule"/>
</dbReference>
<dbReference type="InterPro" id="IPR004035">
    <property type="entry name" value="Endouclease-III_FeS-bd_BS"/>
</dbReference>
<dbReference type="AlphaFoldDB" id="F0SGJ5"/>
<keyword evidence="14" id="KW-0540">Nuclease</keyword>
<keyword evidence="5 12" id="KW-0378">Hydrolase</keyword>
<evidence type="ECO:0000256" key="1">
    <source>
        <dbReference type="ARBA" id="ARBA00008343"/>
    </source>
</evidence>
<comment type="similarity">
    <text evidence="1 12">Belongs to the Nth/MutY family.</text>
</comment>
<evidence type="ECO:0000256" key="9">
    <source>
        <dbReference type="ARBA" id="ARBA00023204"/>
    </source>
</evidence>
<dbReference type="PIRSF" id="PIRSF001435">
    <property type="entry name" value="Nth"/>
    <property type="match status" value="1"/>
</dbReference>
<dbReference type="InterPro" id="IPR011257">
    <property type="entry name" value="DNA_glycosylase"/>
</dbReference>
<dbReference type="GO" id="GO:0046872">
    <property type="term" value="F:metal ion binding"/>
    <property type="evidence" value="ECO:0007669"/>
    <property type="project" value="UniProtKB-KW"/>
</dbReference>
<evidence type="ECO:0000256" key="11">
    <source>
        <dbReference type="ARBA" id="ARBA00023295"/>
    </source>
</evidence>
<keyword evidence="6 12" id="KW-0408">Iron</keyword>
<dbReference type="PROSITE" id="PS00764">
    <property type="entry name" value="ENDONUCLEASE_III_1"/>
    <property type="match status" value="1"/>
</dbReference>
<dbReference type="SUPFAM" id="SSF48150">
    <property type="entry name" value="DNA-glycosylase"/>
    <property type="match status" value="1"/>
</dbReference>
<comment type="cofactor">
    <cofactor evidence="12">
        <name>[4Fe-4S] cluster</name>
        <dbReference type="ChEBI" id="CHEBI:49883"/>
    </cofactor>
    <text evidence="12">Binds 1 [4Fe-4S] cluster.</text>
</comment>
<evidence type="ECO:0000256" key="5">
    <source>
        <dbReference type="ARBA" id="ARBA00022801"/>
    </source>
</evidence>
<feature type="binding site" evidence="12">
    <location>
        <position position="224"/>
    </location>
    <ligand>
        <name>[4Fe-4S] cluster</name>
        <dbReference type="ChEBI" id="CHEBI:49883"/>
    </ligand>
</feature>
<feature type="domain" description="HhH-GPD" evidence="13">
    <location>
        <begin position="58"/>
        <end position="206"/>
    </location>
</feature>
<evidence type="ECO:0000256" key="2">
    <source>
        <dbReference type="ARBA" id="ARBA00022485"/>
    </source>
</evidence>
<evidence type="ECO:0000313" key="15">
    <source>
        <dbReference type="Proteomes" id="UP000006860"/>
    </source>
</evidence>
<dbReference type="GO" id="GO:0003677">
    <property type="term" value="F:DNA binding"/>
    <property type="evidence" value="ECO:0007669"/>
    <property type="project" value="UniProtKB-UniRule"/>
</dbReference>
<dbReference type="PANTHER" id="PTHR10359">
    <property type="entry name" value="A/G-SPECIFIC ADENINE GLYCOSYLASE/ENDONUCLEASE III"/>
    <property type="match status" value="1"/>
</dbReference>
<dbReference type="HAMAP" id="MF_00942">
    <property type="entry name" value="Nth"/>
    <property type="match status" value="1"/>
</dbReference>
<dbReference type="FunFam" id="1.10.340.30:FF:000001">
    <property type="entry name" value="Endonuclease III"/>
    <property type="match status" value="1"/>
</dbReference>
<evidence type="ECO:0000259" key="13">
    <source>
        <dbReference type="SMART" id="SM00478"/>
    </source>
</evidence>
<dbReference type="PANTHER" id="PTHR10359:SF18">
    <property type="entry name" value="ENDONUCLEASE III"/>
    <property type="match status" value="1"/>
</dbReference>
<evidence type="ECO:0000256" key="3">
    <source>
        <dbReference type="ARBA" id="ARBA00022723"/>
    </source>
</evidence>
<dbReference type="GO" id="GO:0051539">
    <property type="term" value="F:4 iron, 4 sulfur cluster binding"/>
    <property type="evidence" value="ECO:0007669"/>
    <property type="project" value="UniProtKB-UniRule"/>
</dbReference>
<dbReference type="InterPro" id="IPR003265">
    <property type="entry name" value="HhH-GPD_domain"/>
</dbReference>
<keyword evidence="2 12" id="KW-0004">4Fe-4S</keyword>
<dbReference type="Gene3D" id="1.10.340.30">
    <property type="entry name" value="Hypothetical protein, domain 2"/>
    <property type="match status" value="1"/>
</dbReference>
<comment type="function">
    <text evidence="12">DNA repair enzyme that has both DNA N-glycosylase activity and AP-lyase activity. The DNA N-glycosylase activity releases various damaged pyrimidines from DNA by cleaving the N-glycosidic bond, leaving an AP (apurinic/apyrimidinic) site. The AP-lyase activity cleaves the phosphodiester bond 3' to the AP site by a beta-elimination, leaving a 3'-terminal unsaturated sugar and a product with a terminal 5'-phosphate.</text>
</comment>
<dbReference type="CDD" id="cd00056">
    <property type="entry name" value="ENDO3c"/>
    <property type="match status" value="1"/>
</dbReference>
<organism evidence="14 15">
    <name type="scientific">Rubinisphaera brasiliensis (strain ATCC 49424 / DSM 5305 / JCM 21570 / IAM 15109 / NBRC 103401 / IFAM 1448)</name>
    <name type="common">Planctomyces brasiliensis</name>
    <dbReference type="NCBI Taxonomy" id="756272"/>
    <lineage>
        <taxon>Bacteria</taxon>
        <taxon>Pseudomonadati</taxon>
        <taxon>Planctomycetota</taxon>
        <taxon>Planctomycetia</taxon>
        <taxon>Planctomycetales</taxon>
        <taxon>Planctomycetaceae</taxon>
        <taxon>Rubinisphaera</taxon>
    </lineage>
</organism>
<evidence type="ECO:0000256" key="6">
    <source>
        <dbReference type="ARBA" id="ARBA00023004"/>
    </source>
</evidence>
<dbReference type="InterPro" id="IPR005759">
    <property type="entry name" value="Nth"/>
</dbReference>
<dbReference type="HOGENOM" id="CLU_012862_3_3_0"/>
<keyword evidence="7 12" id="KW-0411">Iron-sulfur</keyword>
<dbReference type="EMBL" id="CP002546">
    <property type="protein sequence ID" value="ADY61600.1"/>
    <property type="molecule type" value="Genomic_DNA"/>
</dbReference>
<protein>
    <recommendedName>
        <fullName evidence="12">Endonuclease III</fullName>
        <ecNumber evidence="12">4.2.99.18</ecNumber>
    </recommendedName>
    <alternativeName>
        <fullName evidence="12">DNA-(apurinic or apyrimidinic site) lyase</fullName>
    </alternativeName>
</protein>
<dbReference type="KEGG" id="pbs:Plabr_4023"/>
<keyword evidence="3 12" id="KW-0479">Metal-binding</keyword>
<dbReference type="Pfam" id="PF00633">
    <property type="entry name" value="HHH"/>
    <property type="match status" value="1"/>
</dbReference>
<dbReference type="Gene3D" id="1.10.1670.10">
    <property type="entry name" value="Helix-hairpin-Helix base-excision DNA repair enzymes (C-terminal)"/>
    <property type="match status" value="1"/>
</dbReference>
<dbReference type="STRING" id="756272.Plabr_4023"/>
<keyword evidence="8 12" id="KW-0238">DNA-binding</keyword>
<dbReference type="EC" id="4.2.99.18" evidence="12"/>
<feature type="binding site" evidence="12">
    <location>
        <position position="215"/>
    </location>
    <ligand>
        <name>[4Fe-4S] cluster</name>
        <dbReference type="ChEBI" id="CHEBI:49883"/>
    </ligand>
</feature>
<gene>
    <name evidence="12" type="primary">nth</name>
    <name evidence="14" type="ordered locus">Plabr_4023</name>
</gene>
<dbReference type="SMART" id="SM00478">
    <property type="entry name" value="ENDO3c"/>
    <property type="match status" value="1"/>
</dbReference>
<accession>F0SGJ5</accession>